<keyword evidence="3" id="KW-1185">Reference proteome</keyword>
<dbReference type="EMBL" id="BGPR01047510">
    <property type="protein sequence ID" value="GBO24545.1"/>
    <property type="molecule type" value="Genomic_DNA"/>
</dbReference>
<reference evidence="2 3" key="1">
    <citation type="journal article" date="2019" name="Sci. Rep.">
        <title>Orb-weaving spider Araneus ventricosus genome elucidates the spidroin gene catalogue.</title>
        <authorList>
            <person name="Kono N."/>
            <person name="Nakamura H."/>
            <person name="Ohtoshi R."/>
            <person name="Moran D.A.P."/>
            <person name="Shinohara A."/>
            <person name="Yoshida Y."/>
            <person name="Fujiwara M."/>
            <person name="Mori M."/>
            <person name="Tomita M."/>
            <person name="Arakawa K."/>
        </authorList>
    </citation>
    <scope>NUCLEOTIDE SEQUENCE [LARGE SCALE GENOMIC DNA]</scope>
</reference>
<organism evidence="2 3">
    <name type="scientific">Araneus ventricosus</name>
    <name type="common">Orbweaver spider</name>
    <name type="synonym">Epeira ventricosa</name>
    <dbReference type="NCBI Taxonomy" id="182803"/>
    <lineage>
        <taxon>Eukaryota</taxon>
        <taxon>Metazoa</taxon>
        <taxon>Ecdysozoa</taxon>
        <taxon>Arthropoda</taxon>
        <taxon>Chelicerata</taxon>
        <taxon>Arachnida</taxon>
        <taxon>Araneae</taxon>
        <taxon>Araneomorphae</taxon>
        <taxon>Entelegynae</taxon>
        <taxon>Araneoidea</taxon>
        <taxon>Araneidae</taxon>
        <taxon>Araneus</taxon>
    </lineage>
</organism>
<evidence type="ECO:0000313" key="2">
    <source>
        <dbReference type="EMBL" id="GBO24545.1"/>
    </source>
</evidence>
<dbReference type="OrthoDB" id="6630138at2759"/>
<proteinExistence type="predicted"/>
<name>A0A4Y2VGY4_ARAVE</name>
<protein>
    <submittedName>
        <fullName evidence="2">Uncharacterized protein</fullName>
    </submittedName>
</protein>
<dbReference type="Proteomes" id="UP000499080">
    <property type="component" value="Unassembled WGS sequence"/>
</dbReference>
<sequence>MLEEWQTFWKNCDTGRKIYSIMPLISLRSTVWIREDVMFFSQHVPFPAYLKPFQLPDSDYCSCGGIGAELHYVTECILSVLADEKASAKFRTRMAEKSRK</sequence>
<gene>
    <name evidence="2" type="ORF">AVEN_113057_1</name>
    <name evidence="1" type="ORF">AVEN_190411_1</name>
</gene>
<dbReference type="EMBL" id="BGPR01047302">
    <property type="protein sequence ID" value="GBO24308.1"/>
    <property type="molecule type" value="Genomic_DNA"/>
</dbReference>
<accession>A0A4Y2VGY4</accession>
<comment type="caution">
    <text evidence="2">The sequence shown here is derived from an EMBL/GenBank/DDBJ whole genome shotgun (WGS) entry which is preliminary data.</text>
</comment>
<evidence type="ECO:0000313" key="1">
    <source>
        <dbReference type="EMBL" id="GBO24308.1"/>
    </source>
</evidence>
<evidence type="ECO:0000313" key="3">
    <source>
        <dbReference type="Proteomes" id="UP000499080"/>
    </source>
</evidence>
<dbReference type="AlphaFoldDB" id="A0A4Y2VGY4"/>